<feature type="transmembrane region" description="Helical" evidence="1">
    <location>
        <begin position="97"/>
        <end position="120"/>
    </location>
</feature>
<evidence type="ECO:0000313" key="2">
    <source>
        <dbReference type="EMBL" id="PTB98041.1"/>
    </source>
</evidence>
<proteinExistence type="predicted"/>
<dbReference type="AlphaFoldDB" id="A0A2T4DW25"/>
<evidence type="ECO:0000256" key="1">
    <source>
        <dbReference type="SAM" id="Phobius"/>
    </source>
</evidence>
<feature type="transmembrane region" description="Helical" evidence="1">
    <location>
        <begin position="7"/>
        <end position="25"/>
    </location>
</feature>
<feature type="transmembrane region" description="Helical" evidence="1">
    <location>
        <begin position="127"/>
        <end position="145"/>
    </location>
</feature>
<dbReference type="Proteomes" id="UP000240608">
    <property type="component" value="Unassembled WGS sequence"/>
</dbReference>
<gene>
    <name evidence="2" type="ORF">C9994_00350</name>
</gene>
<name>A0A2T4DW25_9BACT</name>
<comment type="caution">
    <text evidence="2">The sequence shown here is derived from an EMBL/GenBank/DDBJ whole genome shotgun (WGS) entry which is preliminary data.</text>
</comment>
<sequence length="206" mass="23971">MTKKTKYIIGAATLILIISIFLPSRLTSHDLETIISFAKTDQIGYTPYILLLFPISFGLVLAQKLKLALITSTTLLLINTTLFENLLYFLLHNYDLTFLNALERAAPLLIYCTIFIWLIYKAVKINSWRWYSAFICLIVVSYIWLNDINCTIKFILDMGIKTYDLRIWFQNCGTYYAWWTAPILLNVGLFYEVKTLVNNGYEWDGE</sequence>
<reference evidence="2 3" key="1">
    <citation type="submission" date="2018-03" db="EMBL/GenBank/DDBJ databases">
        <title>Cross-interface Injection: A General Nanoliter Liquid Handling Method Applied to Single Cells Genome Amplification Automated Nanoliter Liquid Handling Applied to Single Cell Multiple Displacement Amplification.</title>
        <authorList>
            <person name="Yun J."/>
            <person name="Xu P."/>
            <person name="Xu J."/>
            <person name="Dai X."/>
            <person name="Wang Y."/>
            <person name="Zheng X."/>
            <person name="Cao C."/>
            <person name="Yi Q."/>
            <person name="Zhu Y."/>
            <person name="Wang L."/>
            <person name="Dong Z."/>
            <person name="Huang Y."/>
            <person name="Huang L."/>
            <person name="Du W."/>
        </authorList>
    </citation>
    <scope>NUCLEOTIDE SEQUENCE [LARGE SCALE GENOMIC DNA]</scope>
    <source>
        <strain evidence="2 3">Z-D1-2</strain>
    </source>
</reference>
<organism evidence="2 3">
    <name type="scientific">Marivirga lumbricoides</name>
    <dbReference type="NCBI Taxonomy" id="1046115"/>
    <lineage>
        <taxon>Bacteria</taxon>
        <taxon>Pseudomonadati</taxon>
        <taxon>Bacteroidota</taxon>
        <taxon>Cytophagia</taxon>
        <taxon>Cytophagales</taxon>
        <taxon>Marivirgaceae</taxon>
        <taxon>Marivirga</taxon>
    </lineage>
</organism>
<feature type="transmembrane region" description="Helical" evidence="1">
    <location>
        <begin position="45"/>
        <end position="62"/>
    </location>
</feature>
<feature type="transmembrane region" description="Helical" evidence="1">
    <location>
        <begin position="69"/>
        <end position="91"/>
    </location>
</feature>
<accession>A0A2T4DW25</accession>
<dbReference type="EMBL" id="PYVU01000001">
    <property type="protein sequence ID" value="PTB98041.1"/>
    <property type="molecule type" value="Genomic_DNA"/>
</dbReference>
<keyword evidence="1" id="KW-1133">Transmembrane helix</keyword>
<evidence type="ECO:0000313" key="3">
    <source>
        <dbReference type="Proteomes" id="UP000240608"/>
    </source>
</evidence>
<keyword evidence="1" id="KW-0472">Membrane</keyword>
<protein>
    <submittedName>
        <fullName evidence="2">Uncharacterized protein</fullName>
    </submittedName>
</protein>
<keyword evidence="1" id="KW-0812">Transmembrane</keyword>